<dbReference type="RefSeq" id="WP_209668460.1">
    <property type="nucleotide sequence ID" value="NZ_JAGGMS010000001.1"/>
</dbReference>
<dbReference type="Proteomes" id="UP000741013">
    <property type="component" value="Unassembled WGS sequence"/>
</dbReference>
<evidence type="ECO:0000313" key="1">
    <source>
        <dbReference type="EMBL" id="MBP2185597.1"/>
    </source>
</evidence>
<comment type="caution">
    <text evidence="1">The sequence shown here is derived from an EMBL/GenBank/DDBJ whole genome shotgun (WGS) entry which is preliminary data.</text>
</comment>
<sequence length="81" mass="8932">MGTPDGHEVAARRLVERVQRRVALNEAVGIMQAWRDCGQQEARDDLRVEHGVAGQQVEADRLIAVVNADARSRADPDAGWD</sequence>
<proteinExistence type="predicted"/>
<keyword evidence="2" id="KW-1185">Reference proteome</keyword>
<dbReference type="EMBL" id="JAGGMS010000001">
    <property type="protein sequence ID" value="MBP2185597.1"/>
    <property type="molecule type" value="Genomic_DNA"/>
</dbReference>
<protein>
    <recommendedName>
        <fullName evidence="3">ANTAR domain-containing protein</fullName>
    </recommendedName>
</protein>
<evidence type="ECO:0000313" key="2">
    <source>
        <dbReference type="Proteomes" id="UP000741013"/>
    </source>
</evidence>
<name>A0ABS4Q1P5_9PSEU</name>
<gene>
    <name evidence="1" type="ORF">JOM49_007123</name>
</gene>
<reference evidence="1 2" key="1">
    <citation type="submission" date="2021-03" db="EMBL/GenBank/DDBJ databases">
        <title>Sequencing the genomes of 1000 actinobacteria strains.</title>
        <authorList>
            <person name="Klenk H.-P."/>
        </authorList>
    </citation>
    <scope>NUCLEOTIDE SEQUENCE [LARGE SCALE GENOMIC DNA]</scope>
    <source>
        <strain evidence="1 2">DSM 45510</strain>
    </source>
</reference>
<accession>A0ABS4Q1P5</accession>
<organism evidence="1 2">
    <name type="scientific">Amycolatopsis magusensis</name>
    <dbReference type="NCBI Taxonomy" id="882444"/>
    <lineage>
        <taxon>Bacteria</taxon>
        <taxon>Bacillati</taxon>
        <taxon>Actinomycetota</taxon>
        <taxon>Actinomycetes</taxon>
        <taxon>Pseudonocardiales</taxon>
        <taxon>Pseudonocardiaceae</taxon>
        <taxon>Amycolatopsis</taxon>
    </lineage>
</organism>
<evidence type="ECO:0008006" key="3">
    <source>
        <dbReference type="Google" id="ProtNLM"/>
    </source>
</evidence>